<feature type="chain" id="PRO_5004547940" evidence="2">
    <location>
        <begin position="20"/>
        <end position="1233"/>
    </location>
</feature>
<feature type="signal peptide" evidence="2">
    <location>
        <begin position="1"/>
        <end position="19"/>
    </location>
</feature>
<organism evidence="3 4">
    <name type="scientific">Dactylellina haptotyla (strain CBS 200.50)</name>
    <name type="common">Nematode-trapping fungus</name>
    <name type="synonym">Monacrosporium haptotylum</name>
    <dbReference type="NCBI Taxonomy" id="1284197"/>
    <lineage>
        <taxon>Eukaryota</taxon>
        <taxon>Fungi</taxon>
        <taxon>Dikarya</taxon>
        <taxon>Ascomycota</taxon>
        <taxon>Pezizomycotina</taxon>
        <taxon>Orbiliomycetes</taxon>
        <taxon>Orbiliales</taxon>
        <taxon>Orbiliaceae</taxon>
        <taxon>Dactylellina</taxon>
    </lineage>
</organism>
<dbReference type="OrthoDB" id="5341221at2759"/>
<protein>
    <submittedName>
        <fullName evidence="3">Uncharacterized protein</fullName>
    </submittedName>
</protein>
<evidence type="ECO:0000256" key="2">
    <source>
        <dbReference type="SAM" id="SignalP"/>
    </source>
</evidence>
<dbReference type="AlphaFoldDB" id="S8AGL8"/>
<accession>S8AGL8</accession>
<dbReference type="OMA" id="SITANEW"/>
<evidence type="ECO:0000256" key="1">
    <source>
        <dbReference type="SAM" id="MobiDB-lite"/>
    </source>
</evidence>
<evidence type="ECO:0000313" key="3">
    <source>
        <dbReference type="EMBL" id="EPS42205.1"/>
    </source>
</evidence>
<reference evidence="3 4" key="1">
    <citation type="journal article" date="2013" name="PLoS Genet.">
        <title>Genomic mechanisms accounting for the adaptation to parasitism in nematode-trapping fungi.</title>
        <authorList>
            <person name="Meerupati T."/>
            <person name="Andersson K.M."/>
            <person name="Friman E."/>
            <person name="Kumar D."/>
            <person name="Tunlid A."/>
            <person name="Ahren D."/>
        </authorList>
    </citation>
    <scope>NUCLEOTIDE SEQUENCE [LARGE SCALE GENOMIC DNA]</scope>
    <source>
        <strain evidence="3 4">CBS 200.50</strain>
    </source>
</reference>
<keyword evidence="2" id="KW-0732">Signal</keyword>
<evidence type="ECO:0000313" key="4">
    <source>
        <dbReference type="Proteomes" id="UP000015100"/>
    </source>
</evidence>
<dbReference type="Proteomes" id="UP000015100">
    <property type="component" value="Unassembled WGS sequence"/>
</dbReference>
<feature type="region of interest" description="Disordered" evidence="1">
    <location>
        <begin position="60"/>
        <end position="93"/>
    </location>
</feature>
<comment type="caution">
    <text evidence="3">The sequence shown here is derived from an EMBL/GenBank/DDBJ whole genome shotgun (WGS) entry which is preliminary data.</text>
</comment>
<reference evidence="4" key="2">
    <citation type="submission" date="2013-04" db="EMBL/GenBank/DDBJ databases">
        <title>Genomic mechanisms accounting for the adaptation to parasitism in nematode-trapping fungi.</title>
        <authorList>
            <person name="Ahren D.G."/>
        </authorList>
    </citation>
    <scope>NUCLEOTIDE SEQUENCE [LARGE SCALE GENOMIC DNA]</scope>
    <source>
        <strain evidence="4">CBS 200.50</strain>
    </source>
</reference>
<feature type="compositionally biased region" description="Basic and acidic residues" evidence="1">
    <location>
        <begin position="60"/>
        <end position="69"/>
    </location>
</feature>
<name>S8AGL8_DACHA</name>
<sequence length="1233" mass="140108">MVLLFRLFVAVIFLRLSTPKCGTLILAAPSSVDHWLRQGQSYPDSHPTWDLELKSLRKRVGGDKSDRPAKRPGSPVDRIGNEPNKRPRPDEEIDLDVLYELGQKGEEILEEEEKVANSPPALDPQLDLPMFTTENNIVQPKTDHINIESMGFLLLLKRSYIIASYGTYAYIQKELPDDKFGAHGEISITNHHMAITLDEYYPSDIVQLTDWIYNYWSIAFLHSSSSGGELRYITIDNIRDLETIRILSAVLDQWQELEFGNDLGSDFQGVVLNREDINEKLARNHAHEQHTLKYIMWSILYTIRPVSSIVRMLHIYPNAFYHRRPSTIAFQLVRKDGIFVFANIFIELEQKPLDKIMAPIAQRVPLSNIRNTLFPNQLYIHAAAPDITRTSYTPLRFSADNLPTTFLRHDVRSGQISYRFSTSIPEKQCVFERFIDSADQPLPQALGSEADRNLGHVLFSVWIENAGMARLDSITFGYVDPESVAVLDVIRGLRKLSDEQKRELGFTRGDDEAIAIVDSLDDDFASIFDKIKALREGKVITTLIKNYGPNLGISAVASLEIGKYLDASDARKRGDLFMLVGFKHPRDGIAETSSSPRPLPIGELSMLELDSPMSPASLSDSIDLDLQTGPQYTPAENLVALCLRTLANGAALYASRKLDGMGLNRAQRPGLEPLLTIFHSSDVEKETIAEAHPDEHLYDALNDGDPAWNEFPVLVREDLPDRASNPNNIYDGISIGMAYDSERDNSFRYCIAMHYKFGHLVVLRNPVEQRIGMAPLEDIMFAAWHRKYQARGPIQDEPRIYSGKPLLVSFLSVCEGTRKILAEVFVQKKLSTTETLYMKDATRIESTSKKTEITSHENQRIWTMLVGCPEIAGAHNMFLKYRETRYYPRDPLSDPETRYQITAIMVKWVRKAGGEESPEVFIIGARYQDRHKTMMYLSPTLPDKIFREHFSLGSRLDTVLLLQQHLKKLPDLDSSSVLQINGHSGEETTSRRLSKKEMLVFNGLRTHMLRRKGESFKKLTHVMGRMLYRKCNIYKADPAAEDIAQEVMVSINGHYLILENELRPLESTVEQATELSPIIYHAHTVQSLPERVGFQDGLKLVAFRKVSKRTEDLFWNLWRQFRNPRLKLEERPLQLQVTVAWASALAENRKCDNMWGNKVTSQWITTSGWIVVPAIYGTAEVAGVMKCLENYPLRMKGRIIDRVYFDIDDSEGGTGMKLIVLLSDLATGPEDEA</sequence>
<gene>
    <name evidence="3" type="ORF">H072_3927</name>
</gene>
<proteinExistence type="predicted"/>
<dbReference type="EMBL" id="AQGS01000129">
    <property type="protein sequence ID" value="EPS42205.1"/>
    <property type="molecule type" value="Genomic_DNA"/>
</dbReference>
<dbReference type="HOGENOM" id="CLU_267459_0_0_1"/>
<feature type="compositionally biased region" description="Basic and acidic residues" evidence="1">
    <location>
        <begin position="79"/>
        <end position="90"/>
    </location>
</feature>
<keyword evidence="4" id="KW-1185">Reference proteome</keyword>